<sequence length="452" mass="51284">MTNIEQALALLAAPYTDEHFFARALKALTLVTGCRWAGFGRPSAQEGYGEIIAFFDGNENLPSFEFELKGSPCEQVYQNNQCHLIFNSDLQKLFPNFDLIKTLGADSYQAEQILNEKGGMIGHIFVLDPKPQKEDCKSNEFFRLVAQRIGVEYQRHIITQELEQRQKMIALSEQYMSFVDTDYIYRVVSKGYESLFNLTQEQIIGKSVFELHGRNVFENQIKPLLDRCFRGEQIKTQIWVHPPNHKRPIFLDVHHNPYFDAYGQIQGSIVSAHNITELEQAKSRIEYIANHDSLTGLANRRSLFYQFEKLLKVEENASPTVAIAYLDIDHFKSINDNYGHQIGDLVLIEVAEILTRASLQGDTVARIGGDEFILIKTFEQQLATLNGQVLLDNLRIQLQHALCTQVSIGGHKIKISASIGLHLVDDTSAELASLINQADNEMFKYKQGAPGR</sequence>
<evidence type="ECO:0000259" key="1">
    <source>
        <dbReference type="PROSITE" id="PS50887"/>
    </source>
</evidence>
<dbReference type="InterPro" id="IPR029787">
    <property type="entry name" value="Nucleotide_cyclase"/>
</dbReference>
<keyword evidence="3" id="KW-1185">Reference proteome</keyword>
<dbReference type="SMART" id="SM00267">
    <property type="entry name" value="GGDEF"/>
    <property type="match status" value="1"/>
</dbReference>
<dbReference type="PANTHER" id="PTHR44757">
    <property type="entry name" value="DIGUANYLATE CYCLASE DGCP"/>
    <property type="match status" value="1"/>
</dbReference>
<dbReference type="Gene3D" id="3.30.450.20">
    <property type="entry name" value="PAS domain"/>
    <property type="match status" value="1"/>
</dbReference>
<dbReference type="Proteomes" id="UP000002608">
    <property type="component" value="Chromosome"/>
</dbReference>
<gene>
    <name evidence="2" type="ordered locus">Spea_2501</name>
</gene>
<dbReference type="SUPFAM" id="SSF55073">
    <property type="entry name" value="Nucleotide cyclase"/>
    <property type="match status" value="1"/>
</dbReference>
<evidence type="ECO:0000313" key="2">
    <source>
        <dbReference type="EMBL" id="ABV87821.1"/>
    </source>
</evidence>
<evidence type="ECO:0000313" key="3">
    <source>
        <dbReference type="Proteomes" id="UP000002608"/>
    </source>
</evidence>
<dbReference type="PANTHER" id="PTHR44757:SF2">
    <property type="entry name" value="BIOFILM ARCHITECTURE MAINTENANCE PROTEIN MBAA"/>
    <property type="match status" value="1"/>
</dbReference>
<feature type="domain" description="GGDEF" evidence="1">
    <location>
        <begin position="319"/>
        <end position="452"/>
    </location>
</feature>
<dbReference type="KEGG" id="spl:Spea_2501"/>
<dbReference type="eggNOG" id="COG5001">
    <property type="taxonomic scope" value="Bacteria"/>
</dbReference>
<protein>
    <submittedName>
        <fullName evidence="2">Diguanylate cyclase with PAS/PAC sensor</fullName>
    </submittedName>
</protein>
<dbReference type="Gene3D" id="3.30.70.270">
    <property type="match status" value="1"/>
</dbReference>
<dbReference type="Pfam" id="PF00990">
    <property type="entry name" value="GGDEF"/>
    <property type="match status" value="1"/>
</dbReference>
<dbReference type="PROSITE" id="PS50887">
    <property type="entry name" value="GGDEF"/>
    <property type="match status" value="1"/>
</dbReference>
<dbReference type="STRING" id="398579.Spea_2501"/>
<dbReference type="CDD" id="cd01949">
    <property type="entry name" value="GGDEF"/>
    <property type="match status" value="1"/>
</dbReference>
<dbReference type="HOGENOM" id="CLU_605327_0_0_6"/>
<proteinExistence type="predicted"/>
<dbReference type="Pfam" id="PF08448">
    <property type="entry name" value="PAS_4"/>
    <property type="match status" value="1"/>
</dbReference>
<dbReference type="RefSeq" id="WP_012155729.1">
    <property type="nucleotide sequence ID" value="NC_009901.1"/>
</dbReference>
<dbReference type="NCBIfam" id="TIGR00229">
    <property type="entry name" value="sensory_box"/>
    <property type="match status" value="1"/>
</dbReference>
<dbReference type="OrthoDB" id="92309at2"/>
<name>A8H5I4_SHEPA</name>
<dbReference type="AlphaFoldDB" id="A8H5I4"/>
<accession>A8H5I4</accession>
<dbReference type="SUPFAM" id="SSF55781">
    <property type="entry name" value="GAF domain-like"/>
    <property type="match status" value="1"/>
</dbReference>
<dbReference type="InterPro" id="IPR000014">
    <property type="entry name" value="PAS"/>
</dbReference>
<dbReference type="InterPro" id="IPR013656">
    <property type="entry name" value="PAS_4"/>
</dbReference>
<dbReference type="EMBL" id="CP000851">
    <property type="protein sequence ID" value="ABV87821.1"/>
    <property type="molecule type" value="Genomic_DNA"/>
</dbReference>
<dbReference type="InterPro" id="IPR043128">
    <property type="entry name" value="Rev_trsase/Diguanyl_cyclase"/>
</dbReference>
<dbReference type="InterPro" id="IPR052155">
    <property type="entry name" value="Biofilm_reg_signaling"/>
</dbReference>
<organism evidence="2 3">
    <name type="scientific">Shewanella pealeana (strain ATCC 700345 / ANG-SQ1)</name>
    <dbReference type="NCBI Taxonomy" id="398579"/>
    <lineage>
        <taxon>Bacteria</taxon>
        <taxon>Pseudomonadati</taxon>
        <taxon>Pseudomonadota</taxon>
        <taxon>Gammaproteobacteria</taxon>
        <taxon>Alteromonadales</taxon>
        <taxon>Shewanellaceae</taxon>
        <taxon>Shewanella</taxon>
    </lineage>
</organism>
<reference evidence="2 3" key="1">
    <citation type="submission" date="2007-10" db="EMBL/GenBank/DDBJ databases">
        <title>Complete sequence of Shewanella pealeana ATCC 700345.</title>
        <authorList>
            <consortium name="US DOE Joint Genome Institute"/>
            <person name="Copeland A."/>
            <person name="Lucas S."/>
            <person name="Lapidus A."/>
            <person name="Barry K."/>
            <person name="Glavina del Rio T."/>
            <person name="Dalin E."/>
            <person name="Tice H."/>
            <person name="Pitluck S."/>
            <person name="Chertkov O."/>
            <person name="Brettin T."/>
            <person name="Bruce D."/>
            <person name="Detter J.C."/>
            <person name="Han C."/>
            <person name="Schmutz J."/>
            <person name="Larimer F."/>
            <person name="Land M."/>
            <person name="Hauser L."/>
            <person name="Kyrpides N."/>
            <person name="Kim E."/>
            <person name="Zhao J.-S.Z."/>
            <person name="Manno D."/>
            <person name="Hawari J."/>
            <person name="Richardson P."/>
        </authorList>
    </citation>
    <scope>NUCLEOTIDE SEQUENCE [LARGE SCALE GENOMIC DNA]</scope>
    <source>
        <strain evidence="3">ATCC 700345 / ANG-SQ1</strain>
    </source>
</reference>
<dbReference type="NCBIfam" id="TIGR00254">
    <property type="entry name" value="GGDEF"/>
    <property type="match status" value="1"/>
</dbReference>
<dbReference type="InterPro" id="IPR000160">
    <property type="entry name" value="GGDEF_dom"/>
</dbReference>
<dbReference type="SUPFAM" id="SSF55785">
    <property type="entry name" value="PYP-like sensor domain (PAS domain)"/>
    <property type="match status" value="1"/>
</dbReference>
<dbReference type="InterPro" id="IPR035965">
    <property type="entry name" value="PAS-like_dom_sf"/>
</dbReference>